<proteinExistence type="predicted"/>
<name>A0ABN8RTS9_9CNID</name>
<sequence>MQGERILKSLLNGETDGLYEDTKNYLPPLKCPLKNKNGCQAGAKATEETVSKYAVFCTKFLRCAIETLKKVKANQKGLFEVTDALKLVETILNNTLSLHHGIYLKCIPSVDQLAKTLYLIVAQIIAKAQFERALDHANDLYKFIQILKAWKSYDIEKMDKEIGSLYLRSSDLLLQGGGKLEEAKVPPGERPSHLCVVLEWRKLSLLFQAEANVHCSLKSLVDRTLKCGTKFQVDCGPKNVDFKTLASFFQTIFSALVNKQEQLIANGQEFTVLLAELGFHYGRICNKAGNSTEALAVFDKLLKTAGIENHFKNGHFKLQIPPQVCCCVCLVCKAAILFNSTMKSQTQESLQQMLFESNQLISQILNCSTLPSPTLKLLSDSLEYFRINLHSESSKKSKEKSSTFSLRTLQGTVQVLQSYISVLSLQCERLKSELLKSKHYDIVAQLKQQVLKTTERQMTVFNFVISSYQDQLKNEKDAKSSIRDSRSIFKDCIPVVEQANSVTHSSLDDSDIPLSSNELRWLGCNVYNLGCVSYQRDCFTEGVPLLAIACEELRVWCFNGKNDEEILTRIVQVKLLTKFALLTDCQRRAKQMAGALTTATTQVLITLQTGSDANVLRQQIKQWTTVKHELVKSMQDEKKQAERSRTLCSVLAEQKDAEDVDSGQLCLVLQEELASYKAKNYDTTMEQLSVIKQLMELYIIQDDEFHYGSVMLEFGVALHDLGDKDLEEEK</sequence>
<comment type="caution">
    <text evidence="1">The sequence shown here is derived from an EMBL/GenBank/DDBJ whole genome shotgun (WGS) entry which is preliminary data.</text>
</comment>
<evidence type="ECO:0000313" key="1">
    <source>
        <dbReference type="EMBL" id="CAH3181544.1"/>
    </source>
</evidence>
<organism evidence="1 2">
    <name type="scientific">Porites lobata</name>
    <dbReference type="NCBI Taxonomy" id="104759"/>
    <lineage>
        <taxon>Eukaryota</taxon>
        <taxon>Metazoa</taxon>
        <taxon>Cnidaria</taxon>
        <taxon>Anthozoa</taxon>
        <taxon>Hexacorallia</taxon>
        <taxon>Scleractinia</taxon>
        <taxon>Fungiina</taxon>
        <taxon>Poritidae</taxon>
        <taxon>Porites</taxon>
    </lineage>
</organism>
<keyword evidence="2" id="KW-1185">Reference proteome</keyword>
<reference evidence="1 2" key="1">
    <citation type="submission" date="2022-05" db="EMBL/GenBank/DDBJ databases">
        <authorList>
            <consortium name="Genoscope - CEA"/>
            <person name="William W."/>
        </authorList>
    </citation>
    <scope>NUCLEOTIDE SEQUENCE [LARGE SCALE GENOMIC DNA]</scope>
</reference>
<dbReference type="EMBL" id="CALNXK010000299">
    <property type="protein sequence ID" value="CAH3181544.1"/>
    <property type="molecule type" value="Genomic_DNA"/>
</dbReference>
<dbReference type="Proteomes" id="UP001159405">
    <property type="component" value="Unassembled WGS sequence"/>
</dbReference>
<evidence type="ECO:0000313" key="2">
    <source>
        <dbReference type="Proteomes" id="UP001159405"/>
    </source>
</evidence>
<protein>
    <submittedName>
        <fullName evidence="1">Uncharacterized protein</fullName>
    </submittedName>
</protein>
<gene>
    <name evidence="1" type="ORF">PLOB_00024724</name>
</gene>
<accession>A0ABN8RTS9</accession>